<dbReference type="Gene3D" id="2.70.70.10">
    <property type="entry name" value="Glucose Permease (Domain IIA)"/>
    <property type="match status" value="1"/>
</dbReference>
<sequence>MAVTLSSSVAERYRRFSLYNSPYPAHDTGCAVDFYPETNDGLSPVSGEVLDTKSVRAPPKPYAVEEDHLILISVDEANSPGVRFDDPESDYVARVLHVDPAVEPGDYVEVGESLGEMVRSGFFGQWVDNHVHLGFRRADQNAYRAGGSLPLALDVPVEPLAWDGTGTVVGVGETHALLDSPSHPEPGRYFAGIAADDGRVLDGGVAHYTGGGVLSSPGGDEVATTDAPLSFLEFPVGSVSGRDVHWESFDVVANGERATGLSLFAAQDSRFGAKLVFHEGHEFALGDAVRVELTASDDPIRLG</sequence>
<feature type="domain" description="DUF8155" evidence="2">
    <location>
        <begin position="158"/>
        <end position="293"/>
    </location>
</feature>
<dbReference type="InterPro" id="IPR011055">
    <property type="entry name" value="Dup_hybrid_motif"/>
</dbReference>
<evidence type="ECO:0000259" key="1">
    <source>
        <dbReference type="Pfam" id="PF26482"/>
    </source>
</evidence>
<dbReference type="OrthoDB" id="36515at2157"/>
<evidence type="ECO:0000313" key="4">
    <source>
        <dbReference type="Proteomes" id="UP000054387"/>
    </source>
</evidence>
<dbReference type="AlphaFoldDB" id="A0A0W1R5T4"/>
<dbReference type="InterPro" id="IPR058468">
    <property type="entry name" value="DUF8155_N"/>
</dbReference>
<feature type="domain" description="DUF8155" evidence="1">
    <location>
        <begin position="4"/>
        <end position="152"/>
    </location>
</feature>
<dbReference type="RefSeq" id="WP_058581931.1">
    <property type="nucleotide sequence ID" value="NZ_LOPU01000029.1"/>
</dbReference>
<dbReference type="EMBL" id="LOPU01000029">
    <property type="protein sequence ID" value="KTG08779.1"/>
    <property type="molecule type" value="Genomic_DNA"/>
</dbReference>
<comment type="caution">
    <text evidence="3">The sequence shown here is derived from an EMBL/GenBank/DDBJ whole genome shotgun (WGS) entry which is preliminary data.</text>
</comment>
<dbReference type="Pfam" id="PF26482">
    <property type="entry name" value="DUF8155"/>
    <property type="match status" value="1"/>
</dbReference>
<name>A0A0W1R5T4_9EURY</name>
<reference evidence="3 4" key="1">
    <citation type="submission" date="2015-12" db="EMBL/GenBank/DDBJ databases">
        <title>Haloprofundus marisrubri gen. nov., sp. nov., an extremely halophilic archaeon isolated from the Discovery deep brine-seawater interface in the Red Sea.</title>
        <authorList>
            <person name="Zhang G."/>
            <person name="Stingl U."/>
            <person name="Rashid M."/>
        </authorList>
    </citation>
    <scope>NUCLEOTIDE SEQUENCE [LARGE SCALE GENOMIC DNA]</scope>
    <source>
        <strain evidence="3 4">SB9</strain>
    </source>
</reference>
<dbReference type="Proteomes" id="UP000054387">
    <property type="component" value="Unassembled WGS sequence"/>
</dbReference>
<evidence type="ECO:0000313" key="3">
    <source>
        <dbReference type="EMBL" id="KTG08779.1"/>
    </source>
</evidence>
<gene>
    <name evidence="3" type="ORF">AUR64_13200</name>
</gene>
<evidence type="ECO:0000259" key="2">
    <source>
        <dbReference type="Pfam" id="PF26483"/>
    </source>
</evidence>
<proteinExistence type="predicted"/>
<keyword evidence="4" id="KW-1185">Reference proteome</keyword>
<dbReference type="Pfam" id="PF26483">
    <property type="entry name" value="DUF8155_C"/>
    <property type="match status" value="1"/>
</dbReference>
<organism evidence="3 4">
    <name type="scientific">Haloprofundus marisrubri</name>
    <dbReference type="NCBI Taxonomy" id="1514971"/>
    <lineage>
        <taxon>Archaea</taxon>
        <taxon>Methanobacteriati</taxon>
        <taxon>Methanobacteriota</taxon>
        <taxon>Stenosarchaea group</taxon>
        <taxon>Halobacteria</taxon>
        <taxon>Halobacteriales</taxon>
        <taxon>Haloferacaceae</taxon>
        <taxon>Haloprofundus</taxon>
    </lineage>
</organism>
<accession>A0A0W1R5T4</accession>
<evidence type="ECO:0008006" key="5">
    <source>
        <dbReference type="Google" id="ProtNLM"/>
    </source>
</evidence>
<protein>
    <recommendedName>
        <fullName evidence="5">Peptidase M23 domain-containing protein</fullName>
    </recommendedName>
</protein>
<dbReference type="InterPro" id="IPR058817">
    <property type="entry name" value="DUF8155_C"/>
</dbReference>